<keyword evidence="5" id="KW-0808">Transferase</keyword>
<feature type="domain" description="YrdC-like" evidence="12">
    <location>
        <begin position="13"/>
        <end position="202"/>
    </location>
</feature>
<evidence type="ECO:0000256" key="2">
    <source>
        <dbReference type="ARBA" id="ARBA00007663"/>
    </source>
</evidence>
<dbReference type="GO" id="GO:0006450">
    <property type="term" value="P:regulation of translational fidelity"/>
    <property type="evidence" value="ECO:0007669"/>
    <property type="project" value="TreeGrafter"/>
</dbReference>
<dbReference type="Gene3D" id="3.90.870.10">
    <property type="entry name" value="DHBP synthase"/>
    <property type="match status" value="1"/>
</dbReference>
<keyword evidence="9" id="KW-0067">ATP-binding</keyword>
<evidence type="ECO:0000256" key="6">
    <source>
        <dbReference type="ARBA" id="ARBA00022694"/>
    </source>
</evidence>
<keyword evidence="4" id="KW-0963">Cytoplasm</keyword>
<dbReference type="GO" id="GO:0002949">
    <property type="term" value="P:tRNA threonylcarbamoyladenosine modification"/>
    <property type="evidence" value="ECO:0007669"/>
    <property type="project" value="InterPro"/>
</dbReference>
<evidence type="ECO:0000256" key="10">
    <source>
        <dbReference type="ARBA" id="ARBA00029774"/>
    </source>
</evidence>
<reference evidence="13 14" key="1">
    <citation type="journal article" date="2015" name="Nature">
        <title>rRNA introns, odd ribosomes, and small enigmatic genomes across a large radiation of phyla.</title>
        <authorList>
            <person name="Brown C.T."/>
            <person name="Hug L.A."/>
            <person name="Thomas B.C."/>
            <person name="Sharon I."/>
            <person name="Castelle C.J."/>
            <person name="Singh A."/>
            <person name="Wilkins M.J."/>
            <person name="Williams K.H."/>
            <person name="Banfield J.F."/>
        </authorList>
    </citation>
    <scope>NUCLEOTIDE SEQUENCE [LARGE SCALE GENOMIC DNA]</scope>
</reference>
<dbReference type="GO" id="GO:0061710">
    <property type="term" value="F:L-threonylcarbamoyladenylate synthase"/>
    <property type="evidence" value="ECO:0007669"/>
    <property type="project" value="UniProtKB-EC"/>
</dbReference>
<evidence type="ECO:0000256" key="7">
    <source>
        <dbReference type="ARBA" id="ARBA00022695"/>
    </source>
</evidence>
<dbReference type="Pfam" id="PF02367">
    <property type="entry name" value="TsaE"/>
    <property type="match status" value="1"/>
</dbReference>
<protein>
    <recommendedName>
        <fullName evidence="10">L-threonylcarbamoyladenylate synthase</fullName>
        <ecNumber evidence="3">2.7.7.87</ecNumber>
    </recommendedName>
    <alternativeName>
        <fullName evidence="10">L-threonylcarbamoyladenylate synthase</fullName>
    </alternativeName>
</protein>
<evidence type="ECO:0000256" key="11">
    <source>
        <dbReference type="ARBA" id="ARBA00048366"/>
    </source>
</evidence>
<keyword evidence="6" id="KW-0819">tRNA processing</keyword>
<dbReference type="InterPro" id="IPR003442">
    <property type="entry name" value="T6A_TsaE"/>
</dbReference>
<evidence type="ECO:0000256" key="4">
    <source>
        <dbReference type="ARBA" id="ARBA00022490"/>
    </source>
</evidence>
<dbReference type="GO" id="GO:0005524">
    <property type="term" value="F:ATP binding"/>
    <property type="evidence" value="ECO:0007669"/>
    <property type="project" value="UniProtKB-KW"/>
</dbReference>
<dbReference type="NCBIfam" id="TIGR00150">
    <property type="entry name" value="T6A_YjeE"/>
    <property type="match status" value="1"/>
</dbReference>
<dbReference type="InterPro" id="IPR017945">
    <property type="entry name" value="DHBP_synth_RibB-like_a/b_dom"/>
</dbReference>
<comment type="similarity">
    <text evidence="2">Belongs to the SUA5 family.</text>
</comment>
<dbReference type="GO" id="GO:0003725">
    <property type="term" value="F:double-stranded RNA binding"/>
    <property type="evidence" value="ECO:0007669"/>
    <property type="project" value="InterPro"/>
</dbReference>
<dbReference type="GO" id="GO:0005737">
    <property type="term" value="C:cytoplasm"/>
    <property type="evidence" value="ECO:0007669"/>
    <property type="project" value="UniProtKB-SubCell"/>
</dbReference>
<dbReference type="InterPro" id="IPR027417">
    <property type="entry name" value="P-loop_NTPase"/>
</dbReference>
<evidence type="ECO:0000259" key="12">
    <source>
        <dbReference type="PROSITE" id="PS51163"/>
    </source>
</evidence>
<gene>
    <name evidence="13" type="ORF">US54_C0018G0009</name>
</gene>
<evidence type="ECO:0000256" key="3">
    <source>
        <dbReference type="ARBA" id="ARBA00012584"/>
    </source>
</evidence>
<comment type="subcellular location">
    <subcellularLocation>
        <location evidence="1">Cytoplasm</location>
    </subcellularLocation>
</comment>
<dbReference type="PANTHER" id="PTHR17490">
    <property type="entry name" value="SUA5"/>
    <property type="match status" value="1"/>
</dbReference>
<dbReference type="SUPFAM" id="SSF55821">
    <property type="entry name" value="YrdC/RibB"/>
    <property type="match status" value="1"/>
</dbReference>
<dbReference type="InterPro" id="IPR050156">
    <property type="entry name" value="TC-AMP_synthase_SUA5"/>
</dbReference>
<dbReference type="STRING" id="1618481.US54_C0018G0009"/>
<name>A0A0G0KBZ4_9BACT</name>
<sequence>MTRLIKLVTQNIDAVLKDTARILRGGGLVVFPSDTVYGLLTDATKREAVQKLIQFKNRAPGKAISIFIQDLSHAADHVKIHTKQRPMLASLLPGPFTVVLPSKHTVDPLLESEKGTLGIRIPNFLPILKLVQIFDAPITATSANLGGKHPYYSVSSLMSQLPKSKKDLIDLIVDAGKLPRNKPSTVIDLSESKVRILRKGDIVVEKRNKYLSHSPVETRKIGCYLIDKILKQKQNKPIIIILKGDLGSGKTEMTRGIAEYFGITNIISPTFVVYYEYKIKAHNFDTFIHADLYSIDDDEEFEQLGLEDFLKTGNVMVVEWGERLGRILQSFQKKAGIVFVEIKYDGEKKRQIYVSN</sequence>
<evidence type="ECO:0000256" key="8">
    <source>
        <dbReference type="ARBA" id="ARBA00022741"/>
    </source>
</evidence>
<organism evidence="13 14">
    <name type="scientific">Candidatus Roizmanbacteria bacterium GW2011_GWA2_37_7</name>
    <dbReference type="NCBI Taxonomy" id="1618481"/>
    <lineage>
        <taxon>Bacteria</taxon>
        <taxon>Candidatus Roizmaniibacteriota</taxon>
    </lineage>
</organism>
<dbReference type="Gene3D" id="3.40.50.300">
    <property type="entry name" value="P-loop containing nucleotide triphosphate hydrolases"/>
    <property type="match status" value="1"/>
</dbReference>
<accession>A0A0G0KBZ4</accession>
<dbReference type="PANTHER" id="PTHR17490:SF16">
    <property type="entry name" value="THREONYLCARBAMOYL-AMP SYNTHASE"/>
    <property type="match status" value="1"/>
</dbReference>
<dbReference type="EMBL" id="LBTJ01000018">
    <property type="protein sequence ID" value="KKQ38086.1"/>
    <property type="molecule type" value="Genomic_DNA"/>
</dbReference>
<evidence type="ECO:0000256" key="5">
    <source>
        <dbReference type="ARBA" id="ARBA00022679"/>
    </source>
</evidence>
<evidence type="ECO:0000256" key="9">
    <source>
        <dbReference type="ARBA" id="ARBA00022840"/>
    </source>
</evidence>
<dbReference type="InterPro" id="IPR006070">
    <property type="entry name" value="Sua5-like_dom"/>
</dbReference>
<dbReference type="AlphaFoldDB" id="A0A0G0KBZ4"/>
<evidence type="ECO:0000256" key="1">
    <source>
        <dbReference type="ARBA" id="ARBA00004496"/>
    </source>
</evidence>
<dbReference type="Proteomes" id="UP000034471">
    <property type="component" value="Unassembled WGS sequence"/>
</dbReference>
<dbReference type="EC" id="2.7.7.87" evidence="3"/>
<dbReference type="PROSITE" id="PS51163">
    <property type="entry name" value="YRDC"/>
    <property type="match status" value="1"/>
</dbReference>
<evidence type="ECO:0000313" key="13">
    <source>
        <dbReference type="EMBL" id="KKQ38086.1"/>
    </source>
</evidence>
<comment type="caution">
    <text evidence="13">The sequence shown here is derived from an EMBL/GenBank/DDBJ whole genome shotgun (WGS) entry which is preliminary data.</text>
</comment>
<keyword evidence="7" id="KW-0548">Nucleotidyltransferase</keyword>
<evidence type="ECO:0000313" key="14">
    <source>
        <dbReference type="Proteomes" id="UP000034471"/>
    </source>
</evidence>
<comment type="catalytic activity">
    <reaction evidence="11">
        <text>L-threonine + hydrogencarbonate + ATP = L-threonylcarbamoyladenylate + diphosphate + H2O</text>
        <dbReference type="Rhea" id="RHEA:36407"/>
        <dbReference type="ChEBI" id="CHEBI:15377"/>
        <dbReference type="ChEBI" id="CHEBI:17544"/>
        <dbReference type="ChEBI" id="CHEBI:30616"/>
        <dbReference type="ChEBI" id="CHEBI:33019"/>
        <dbReference type="ChEBI" id="CHEBI:57926"/>
        <dbReference type="ChEBI" id="CHEBI:73682"/>
        <dbReference type="EC" id="2.7.7.87"/>
    </reaction>
</comment>
<dbReference type="GO" id="GO:0000049">
    <property type="term" value="F:tRNA binding"/>
    <property type="evidence" value="ECO:0007669"/>
    <property type="project" value="TreeGrafter"/>
</dbReference>
<keyword evidence="8" id="KW-0547">Nucleotide-binding</keyword>
<dbReference type="SUPFAM" id="SSF52540">
    <property type="entry name" value="P-loop containing nucleoside triphosphate hydrolases"/>
    <property type="match status" value="1"/>
</dbReference>
<dbReference type="NCBIfam" id="TIGR00057">
    <property type="entry name" value="L-threonylcarbamoyladenylate synthase"/>
    <property type="match status" value="1"/>
</dbReference>
<dbReference type="Pfam" id="PF01300">
    <property type="entry name" value="Sua5_yciO_yrdC"/>
    <property type="match status" value="1"/>
</dbReference>
<proteinExistence type="inferred from homology"/>